<evidence type="ECO:0000256" key="9">
    <source>
        <dbReference type="SAM" id="Coils"/>
    </source>
</evidence>
<gene>
    <name evidence="12" type="ORF">SAMN02927921_01771</name>
</gene>
<evidence type="ECO:0000256" key="8">
    <source>
        <dbReference type="ARBA" id="ARBA00023012"/>
    </source>
</evidence>
<evidence type="ECO:0000259" key="11">
    <source>
        <dbReference type="PROSITE" id="PS50109"/>
    </source>
</evidence>
<keyword evidence="7" id="KW-0067">ATP-binding</keyword>
<feature type="domain" description="Histidine kinase" evidence="11">
    <location>
        <begin position="67"/>
        <end position="258"/>
    </location>
</feature>
<dbReference type="InterPro" id="IPR036890">
    <property type="entry name" value="HATPase_C_sf"/>
</dbReference>
<reference evidence="12 13" key="1">
    <citation type="submission" date="2016-11" db="EMBL/GenBank/DDBJ databases">
        <authorList>
            <person name="Jaros S."/>
            <person name="Januszkiewicz K."/>
            <person name="Wedrychowicz H."/>
        </authorList>
    </citation>
    <scope>NUCLEOTIDE SEQUENCE [LARGE SCALE GENOMIC DNA]</scope>
    <source>
        <strain evidence="12 13">CGMCC 1.12145</strain>
    </source>
</reference>
<keyword evidence="13" id="KW-1185">Reference proteome</keyword>
<evidence type="ECO:0000256" key="10">
    <source>
        <dbReference type="SAM" id="Phobius"/>
    </source>
</evidence>
<evidence type="ECO:0000256" key="6">
    <source>
        <dbReference type="ARBA" id="ARBA00022777"/>
    </source>
</evidence>
<keyword evidence="3" id="KW-0597">Phosphoprotein</keyword>
<keyword evidence="10" id="KW-0472">Membrane</keyword>
<dbReference type="AlphaFoldDB" id="A0A1K1PG43"/>
<keyword evidence="5" id="KW-0547">Nucleotide-binding</keyword>
<accession>A0A1K1PG43</accession>
<feature type="transmembrane region" description="Helical" evidence="10">
    <location>
        <begin position="6"/>
        <end position="32"/>
    </location>
</feature>
<dbReference type="InterPro" id="IPR050482">
    <property type="entry name" value="Sensor_HK_TwoCompSys"/>
</dbReference>
<feature type="coiled-coil region" evidence="9">
    <location>
        <begin position="39"/>
        <end position="66"/>
    </location>
</feature>
<name>A0A1K1PG43_9FLAO</name>
<dbReference type="PANTHER" id="PTHR24421:SF10">
    <property type="entry name" value="NITRATE_NITRITE SENSOR PROTEIN NARQ"/>
    <property type="match status" value="1"/>
</dbReference>
<dbReference type="InterPro" id="IPR003594">
    <property type="entry name" value="HATPase_dom"/>
</dbReference>
<evidence type="ECO:0000256" key="7">
    <source>
        <dbReference type="ARBA" id="ARBA00022840"/>
    </source>
</evidence>
<evidence type="ECO:0000256" key="1">
    <source>
        <dbReference type="ARBA" id="ARBA00000085"/>
    </source>
</evidence>
<sequence length="266" mass="30521">MEQEEIQLLILASSVVLLLLLVAVVSIFSVFYRRKTKLLMQKAEDKKRFEEELAKAQTEIQEQTLKNVSWELHDNIGQLLSVAKMQLNMLERVVGEQQKSQFREATDILGKGVREIRQLSHSLNADFILNVGLEEALRAEVSRFERLNFLETEFHTEGTPVCMEKKDEVIIFRILQECFANCIKHSRATFLSVCIRYTPREIIICVRDNGIGFIPEKVRKGVGMININRRAAMIGAKIQLEAQKNAGVSITLTYPLKPTKYHDETQ</sequence>
<dbReference type="PROSITE" id="PS50109">
    <property type="entry name" value="HIS_KIN"/>
    <property type="match status" value="1"/>
</dbReference>
<dbReference type="STRING" id="1150368.SAMN02927921_01771"/>
<dbReference type="GO" id="GO:0046983">
    <property type="term" value="F:protein dimerization activity"/>
    <property type="evidence" value="ECO:0007669"/>
    <property type="project" value="InterPro"/>
</dbReference>
<evidence type="ECO:0000256" key="3">
    <source>
        <dbReference type="ARBA" id="ARBA00022553"/>
    </source>
</evidence>
<dbReference type="Pfam" id="PF02518">
    <property type="entry name" value="HATPase_c"/>
    <property type="match status" value="1"/>
</dbReference>
<dbReference type="OrthoDB" id="9760839at2"/>
<evidence type="ECO:0000256" key="2">
    <source>
        <dbReference type="ARBA" id="ARBA00012438"/>
    </source>
</evidence>
<dbReference type="SUPFAM" id="SSF55874">
    <property type="entry name" value="ATPase domain of HSP90 chaperone/DNA topoisomerase II/histidine kinase"/>
    <property type="match status" value="1"/>
</dbReference>
<dbReference type="Gene3D" id="1.20.5.1930">
    <property type="match status" value="1"/>
</dbReference>
<dbReference type="GO" id="GO:0005524">
    <property type="term" value="F:ATP binding"/>
    <property type="evidence" value="ECO:0007669"/>
    <property type="project" value="UniProtKB-KW"/>
</dbReference>
<organism evidence="12 13">
    <name type="scientific">Sinomicrobium oceani</name>
    <dbReference type="NCBI Taxonomy" id="1150368"/>
    <lineage>
        <taxon>Bacteria</taxon>
        <taxon>Pseudomonadati</taxon>
        <taxon>Bacteroidota</taxon>
        <taxon>Flavobacteriia</taxon>
        <taxon>Flavobacteriales</taxon>
        <taxon>Flavobacteriaceae</taxon>
        <taxon>Sinomicrobium</taxon>
    </lineage>
</organism>
<proteinExistence type="predicted"/>
<dbReference type="InterPro" id="IPR005467">
    <property type="entry name" value="His_kinase_dom"/>
</dbReference>
<comment type="catalytic activity">
    <reaction evidence="1">
        <text>ATP + protein L-histidine = ADP + protein N-phospho-L-histidine.</text>
        <dbReference type="EC" id="2.7.13.3"/>
    </reaction>
</comment>
<dbReference type="GO" id="GO:0000155">
    <property type="term" value="F:phosphorelay sensor kinase activity"/>
    <property type="evidence" value="ECO:0007669"/>
    <property type="project" value="InterPro"/>
</dbReference>
<dbReference type="EC" id="2.7.13.3" evidence="2"/>
<dbReference type="PANTHER" id="PTHR24421">
    <property type="entry name" value="NITRATE/NITRITE SENSOR PROTEIN NARX-RELATED"/>
    <property type="match status" value="1"/>
</dbReference>
<dbReference type="GO" id="GO:0016020">
    <property type="term" value="C:membrane"/>
    <property type="evidence" value="ECO:0007669"/>
    <property type="project" value="InterPro"/>
</dbReference>
<dbReference type="Pfam" id="PF07730">
    <property type="entry name" value="HisKA_3"/>
    <property type="match status" value="1"/>
</dbReference>
<protein>
    <recommendedName>
        <fullName evidence="2">histidine kinase</fullName>
        <ecNumber evidence="2">2.7.13.3</ecNumber>
    </recommendedName>
</protein>
<keyword evidence="10" id="KW-1133">Transmembrane helix</keyword>
<evidence type="ECO:0000256" key="4">
    <source>
        <dbReference type="ARBA" id="ARBA00022679"/>
    </source>
</evidence>
<keyword evidence="4" id="KW-0808">Transferase</keyword>
<dbReference type="InterPro" id="IPR011712">
    <property type="entry name" value="Sig_transdc_His_kin_sub3_dim/P"/>
</dbReference>
<evidence type="ECO:0000313" key="13">
    <source>
        <dbReference type="Proteomes" id="UP000182248"/>
    </source>
</evidence>
<keyword evidence="10" id="KW-0812">Transmembrane</keyword>
<dbReference type="SMART" id="SM00387">
    <property type="entry name" value="HATPase_c"/>
    <property type="match status" value="1"/>
</dbReference>
<keyword evidence="9" id="KW-0175">Coiled coil</keyword>
<dbReference type="CDD" id="cd16917">
    <property type="entry name" value="HATPase_UhpB-NarQ-NarX-like"/>
    <property type="match status" value="1"/>
</dbReference>
<keyword evidence="8" id="KW-0902">Two-component regulatory system</keyword>
<dbReference type="Gene3D" id="3.30.565.10">
    <property type="entry name" value="Histidine kinase-like ATPase, C-terminal domain"/>
    <property type="match status" value="1"/>
</dbReference>
<evidence type="ECO:0000256" key="5">
    <source>
        <dbReference type="ARBA" id="ARBA00022741"/>
    </source>
</evidence>
<evidence type="ECO:0000313" key="12">
    <source>
        <dbReference type="EMBL" id="SFW46754.1"/>
    </source>
</evidence>
<keyword evidence="6 12" id="KW-0418">Kinase</keyword>
<dbReference type="EMBL" id="FPJE01000008">
    <property type="protein sequence ID" value="SFW46754.1"/>
    <property type="molecule type" value="Genomic_DNA"/>
</dbReference>
<dbReference type="Proteomes" id="UP000182248">
    <property type="component" value="Unassembled WGS sequence"/>
</dbReference>
<dbReference type="RefSeq" id="WP_072317004.1">
    <property type="nucleotide sequence ID" value="NZ_FPJE01000008.1"/>
</dbReference>